<name>J9GHJ1_9ZZZZ</name>
<dbReference type="EMBL" id="AMCI01004049">
    <property type="protein sequence ID" value="EJW98909.1"/>
    <property type="molecule type" value="Genomic_DNA"/>
</dbReference>
<sequence length="37" mass="4356">MISLNRNFNQAGRKHNFLPAFIFQISPLHNTIRAFIQ</sequence>
<protein>
    <submittedName>
        <fullName evidence="1">Uncharacterized protein</fullName>
    </submittedName>
</protein>
<reference evidence="1" key="1">
    <citation type="journal article" date="2012" name="PLoS ONE">
        <title>Gene sets for utilization of primary and secondary nutrition supplies in the distal gut of endangered iberian lynx.</title>
        <authorList>
            <person name="Alcaide M."/>
            <person name="Messina E."/>
            <person name="Richter M."/>
            <person name="Bargiela R."/>
            <person name="Peplies J."/>
            <person name="Huws S.A."/>
            <person name="Newbold C.J."/>
            <person name="Golyshin P.N."/>
            <person name="Simon M.A."/>
            <person name="Lopez G."/>
            <person name="Yakimov M.M."/>
            <person name="Ferrer M."/>
        </authorList>
    </citation>
    <scope>NUCLEOTIDE SEQUENCE</scope>
</reference>
<comment type="caution">
    <text evidence="1">The sequence shown here is derived from an EMBL/GenBank/DDBJ whole genome shotgun (WGS) entry which is preliminary data.</text>
</comment>
<proteinExistence type="predicted"/>
<evidence type="ECO:0000313" key="1">
    <source>
        <dbReference type="EMBL" id="EJW98909.1"/>
    </source>
</evidence>
<dbReference type="AlphaFoldDB" id="J9GHJ1"/>
<accession>J9GHJ1</accession>
<organism evidence="1">
    <name type="scientific">gut metagenome</name>
    <dbReference type="NCBI Taxonomy" id="749906"/>
    <lineage>
        <taxon>unclassified sequences</taxon>
        <taxon>metagenomes</taxon>
        <taxon>organismal metagenomes</taxon>
    </lineage>
</organism>
<gene>
    <name evidence="1" type="ORF">EVA_12985</name>
</gene>